<evidence type="ECO:0000313" key="5">
    <source>
        <dbReference type="Proteomes" id="UP000824890"/>
    </source>
</evidence>
<dbReference type="PANTHER" id="PTHR31286:SF154">
    <property type="entry name" value="CCHC-TYPE DOMAIN-CONTAINING PROTEIN"/>
    <property type="match status" value="1"/>
</dbReference>
<dbReference type="PANTHER" id="PTHR31286">
    <property type="entry name" value="GLYCINE-RICH CELL WALL STRUCTURAL PROTEIN 1.8-LIKE"/>
    <property type="match status" value="1"/>
</dbReference>
<accession>A0ABQ8DX42</accession>
<protein>
    <recommendedName>
        <fullName evidence="6">DUF4283 domain-containing protein</fullName>
    </recommendedName>
</protein>
<gene>
    <name evidence="4" type="ORF">HID58_010915</name>
</gene>
<evidence type="ECO:0000313" key="4">
    <source>
        <dbReference type="EMBL" id="KAH0933798.1"/>
    </source>
</evidence>
<feature type="region of interest" description="Disordered" evidence="1">
    <location>
        <begin position="58"/>
        <end position="98"/>
    </location>
</feature>
<evidence type="ECO:0008006" key="6">
    <source>
        <dbReference type="Google" id="ProtNLM"/>
    </source>
</evidence>
<reference evidence="4 5" key="1">
    <citation type="submission" date="2021-05" db="EMBL/GenBank/DDBJ databases">
        <title>Genome Assembly of Synthetic Allotetraploid Brassica napus Reveals Homoeologous Exchanges between Subgenomes.</title>
        <authorList>
            <person name="Davis J.T."/>
        </authorList>
    </citation>
    <scope>NUCLEOTIDE SEQUENCE [LARGE SCALE GENOMIC DNA]</scope>
    <source>
        <strain evidence="5">cv. Da-Ae</strain>
        <tissue evidence="4">Seedling</tissue>
    </source>
</reference>
<dbReference type="InterPro" id="IPR025558">
    <property type="entry name" value="DUF4283"/>
</dbReference>
<dbReference type="InterPro" id="IPR040256">
    <property type="entry name" value="At4g02000-like"/>
</dbReference>
<dbReference type="InterPro" id="IPR036691">
    <property type="entry name" value="Endo/exonu/phosph_ase_sf"/>
</dbReference>
<dbReference type="Gene3D" id="3.60.10.10">
    <property type="entry name" value="Endonuclease/exonuclease/phosphatase"/>
    <property type="match status" value="1"/>
</dbReference>
<feature type="domain" description="Endonuclease/exonuclease/phosphatase" evidence="2">
    <location>
        <begin position="501"/>
        <end position="689"/>
    </location>
</feature>
<keyword evidence="5" id="KW-1185">Reference proteome</keyword>
<name>A0ABQ8DX42_BRANA</name>
<dbReference type="SUPFAM" id="SSF56219">
    <property type="entry name" value="DNase I-like"/>
    <property type="match status" value="1"/>
</dbReference>
<dbReference type="Pfam" id="PF03372">
    <property type="entry name" value="Exo_endo_phos"/>
    <property type="match status" value="1"/>
</dbReference>
<feature type="compositionally biased region" description="Low complexity" evidence="1">
    <location>
        <begin position="23"/>
        <end position="37"/>
    </location>
</feature>
<comment type="caution">
    <text evidence="4">The sequence shown here is derived from an EMBL/GenBank/DDBJ whole genome shotgun (WGS) entry which is preliminary data.</text>
</comment>
<dbReference type="EMBL" id="JAGKQM010000003">
    <property type="protein sequence ID" value="KAH0933798.1"/>
    <property type="molecule type" value="Genomic_DNA"/>
</dbReference>
<feature type="compositionally biased region" description="Polar residues" evidence="1">
    <location>
        <begin position="73"/>
        <end position="95"/>
    </location>
</feature>
<sequence>MGKRRKPGAAGFAASSKLGRFGSRSAGSSVPSSKQSSLPRTAAPIAAVVDVQEVQISPVVETNPTVQPELDSPNLTDTSPRSTVAGPSSSASPLSENPLEDPIKAAKVAAPPLMSARIQESSTLQELGTPTTHVSGAPFVLIPDENIVAAKEEFKELIFARFPGDIPSMGRLIGVVNAIWARTGPRIFVHKIGEGTFLLKVANERTREHLLSRQAWMIKGCPMFVAAWSPEFTPEQPQLTSAVIPVELRGVPYLLFNRQSLSRIATAVGKPVSLAPETERKENFEVAKIWVQVNLLESLPDKIVSGFSNGREVQISVSYPWLPEKCTTCRKFGHNHQICPSSGQKQWRPTAAAAPRRSASPSGHSQSRESQGRRRSRPGRSVRERRRVQSRERASSADATVGIACMQDTSAGLDQICQSPEPSHVMNDTEELLQVPVEVIEGNGELVPQLATVLPDSQEPKPKPEVSLDRNLGFSTVHVFHKNDGSAASLDEADDPNDPFFLVPNRKRALPPGWKFFANSDGQSTARIIVVWHPSVLVTIYQATPQMVTCGVFILAQNLSLTVSFVYGFNQVEERQQLWDELASINTTTPASRFPWAVLGDFNQILRSDQNSQHLNGEVDTAGMDDFNLALQEAELFEAQSNGLTYSWWNNQEANPVSKKIDHALFNHHWAHSFPDSFCEFLEPEQSDHAPCLVKMPSQTRRAPKPFKFFHHTIDHPDFLDTVKDAWSFDTIQGSLQFKLARSLKLLKPALRRLNTRHYSGISMRVKEQASQVALAQRQLLSSPDMETARLEHEERGKLQVLVKAEEKFYRQKSRVQWHHLGDRDTSFYHKSVIERASKNHIHYLRDADDRMINTADGIKDHAAESEAMQAIQIAITAIDPPTIVKGPDRFLWRKSADSFGPSFSSKELTNLILVVDCKVAILSFYELLNRDHSSMNYFTETIVRLI</sequence>
<evidence type="ECO:0000256" key="1">
    <source>
        <dbReference type="SAM" id="MobiDB-lite"/>
    </source>
</evidence>
<dbReference type="Proteomes" id="UP000824890">
    <property type="component" value="Unassembled WGS sequence"/>
</dbReference>
<feature type="compositionally biased region" description="Low complexity" evidence="1">
    <location>
        <begin position="348"/>
        <end position="365"/>
    </location>
</feature>
<feature type="compositionally biased region" description="Polar residues" evidence="1">
    <location>
        <begin position="338"/>
        <end position="347"/>
    </location>
</feature>
<feature type="region of interest" description="Disordered" evidence="1">
    <location>
        <begin position="338"/>
        <end position="401"/>
    </location>
</feature>
<evidence type="ECO:0000259" key="3">
    <source>
        <dbReference type="Pfam" id="PF14111"/>
    </source>
</evidence>
<dbReference type="InterPro" id="IPR005135">
    <property type="entry name" value="Endo/exonuclease/phosphatase"/>
</dbReference>
<feature type="region of interest" description="Disordered" evidence="1">
    <location>
        <begin position="1"/>
        <end position="40"/>
    </location>
</feature>
<feature type="domain" description="DUF4283" evidence="3">
    <location>
        <begin position="151"/>
        <end position="236"/>
    </location>
</feature>
<organism evidence="4 5">
    <name type="scientific">Brassica napus</name>
    <name type="common">Rape</name>
    <dbReference type="NCBI Taxonomy" id="3708"/>
    <lineage>
        <taxon>Eukaryota</taxon>
        <taxon>Viridiplantae</taxon>
        <taxon>Streptophyta</taxon>
        <taxon>Embryophyta</taxon>
        <taxon>Tracheophyta</taxon>
        <taxon>Spermatophyta</taxon>
        <taxon>Magnoliopsida</taxon>
        <taxon>eudicotyledons</taxon>
        <taxon>Gunneridae</taxon>
        <taxon>Pentapetalae</taxon>
        <taxon>rosids</taxon>
        <taxon>malvids</taxon>
        <taxon>Brassicales</taxon>
        <taxon>Brassicaceae</taxon>
        <taxon>Brassiceae</taxon>
        <taxon>Brassica</taxon>
    </lineage>
</organism>
<proteinExistence type="predicted"/>
<feature type="compositionally biased region" description="Basic residues" evidence="1">
    <location>
        <begin position="373"/>
        <end position="386"/>
    </location>
</feature>
<evidence type="ECO:0000259" key="2">
    <source>
        <dbReference type="Pfam" id="PF03372"/>
    </source>
</evidence>
<dbReference type="Pfam" id="PF14111">
    <property type="entry name" value="DUF4283"/>
    <property type="match status" value="1"/>
</dbReference>